<gene>
    <name evidence="2" type="ORF">K6K41_26760</name>
</gene>
<dbReference type="Proteomes" id="UP000825701">
    <property type="component" value="Chromosome"/>
</dbReference>
<name>A0A9E6RFQ3_9HYPH</name>
<organism evidence="2 3">
    <name type="scientific">Chenggangzhangella methanolivorans</name>
    <dbReference type="NCBI Taxonomy" id="1437009"/>
    <lineage>
        <taxon>Bacteria</taxon>
        <taxon>Pseudomonadati</taxon>
        <taxon>Pseudomonadota</taxon>
        <taxon>Alphaproteobacteria</taxon>
        <taxon>Hyphomicrobiales</taxon>
        <taxon>Methylopilaceae</taxon>
        <taxon>Chenggangzhangella</taxon>
    </lineage>
</organism>
<evidence type="ECO:0000313" key="2">
    <source>
        <dbReference type="EMBL" id="QZO00112.1"/>
    </source>
</evidence>
<proteinExistence type="predicted"/>
<dbReference type="EMBL" id="CP081869">
    <property type="protein sequence ID" value="QZO00112.1"/>
    <property type="molecule type" value="Genomic_DNA"/>
</dbReference>
<dbReference type="AlphaFoldDB" id="A0A9E6RFQ3"/>
<sequence length="55" mass="6297">MIGRLIKIAANEFLRRRHAQTGTGPRRLPPTSIGEAQSRAAHTLIRMVLDRFMKR</sequence>
<dbReference type="RefSeq" id="WP_261403263.1">
    <property type="nucleotide sequence ID" value="NZ_CP081869.1"/>
</dbReference>
<keyword evidence="3" id="KW-1185">Reference proteome</keyword>
<feature type="region of interest" description="Disordered" evidence="1">
    <location>
        <begin position="17"/>
        <end position="36"/>
    </location>
</feature>
<evidence type="ECO:0000313" key="3">
    <source>
        <dbReference type="Proteomes" id="UP000825701"/>
    </source>
</evidence>
<accession>A0A9E6RFQ3</accession>
<reference evidence="2" key="1">
    <citation type="submission" date="2021-08" db="EMBL/GenBank/DDBJ databases">
        <authorList>
            <person name="Zhang H."/>
            <person name="Xu M."/>
            <person name="Yu Z."/>
            <person name="Yang L."/>
            <person name="Cai Y."/>
        </authorList>
    </citation>
    <scope>NUCLEOTIDE SEQUENCE</scope>
    <source>
        <strain evidence="2">CHL1</strain>
    </source>
</reference>
<evidence type="ECO:0000256" key="1">
    <source>
        <dbReference type="SAM" id="MobiDB-lite"/>
    </source>
</evidence>
<dbReference type="KEGG" id="cmet:K6K41_26760"/>
<protein>
    <submittedName>
        <fullName evidence="2">Uncharacterized protein</fullName>
    </submittedName>
</protein>